<dbReference type="eggNOG" id="COG3631">
    <property type="taxonomic scope" value="Bacteria"/>
</dbReference>
<sequence length="135" mass="15065">MIDNQPATAAVRFADEIPTWVTELYTCFDAMDVDAAVARFSADARVRFGSGKETIGHAEYRAAAAPFLEMISRVSHRFRQVWECGDSAVLVADVDYTLRDGRTMCLPAVTLLRRRADGIIKDMQVYLDIMPMVTA</sequence>
<proteinExistence type="predicted"/>
<dbReference type="PATRIC" id="fig|749414.3.peg.1567"/>
<reference evidence="2 3" key="1">
    <citation type="journal article" date="2010" name="J. Bacteriol.">
        <title>Genome sequence of the milbemycin-producing bacterium Streptomyces bingchenggensis.</title>
        <authorList>
            <person name="Wang X.J."/>
            <person name="Yan Y.J."/>
            <person name="Zhang B."/>
            <person name="An J."/>
            <person name="Wang J.J."/>
            <person name="Tian J."/>
            <person name="Jiang L."/>
            <person name="Chen Y.H."/>
            <person name="Huang S.X."/>
            <person name="Yin M."/>
            <person name="Zhang J."/>
            <person name="Gao A.L."/>
            <person name="Liu C.X."/>
            <person name="Zhu Z.X."/>
            <person name="Xiang W.S."/>
        </authorList>
    </citation>
    <scope>NUCLEOTIDE SEQUENCE [LARGE SCALE GENOMIC DNA]</scope>
    <source>
        <strain evidence="2 3">BCW-1</strain>
    </source>
</reference>
<dbReference type="SUPFAM" id="SSF54427">
    <property type="entry name" value="NTF2-like"/>
    <property type="match status" value="1"/>
</dbReference>
<feature type="domain" description="SnoaL-like" evidence="1">
    <location>
        <begin position="21"/>
        <end position="121"/>
    </location>
</feature>
<organism evidence="2 3">
    <name type="scientific">Streptomyces bingchenggensis (strain BCW-1)</name>
    <dbReference type="NCBI Taxonomy" id="749414"/>
    <lineage>
        <taxon>Bacteria</taxon>
        <taxon>Bacillati</taxon>
        <taxon>Actinomycetota</taxon>
        <taxon>Actinomycetes</taxon>
        <taxon>Kitasatosporales</taxon>
        <taxon>Streptomycetaceae</taxon>
        <taxon>Streptomyces</taxon>
    </lineage>
</organism>
<dbReference type="AlphaFoldDB" id="D7CDX8"/>
<dbReference type="HOGENOM" id="CLU_125946_3_0_11"/>
<keyword evidence="3" id="KW-1185">Reference proteome</keyword>
<dbReference type="InterPro" id="IPR037401">
    <property type="entry name" value="SnoaL-like"/>
</dbReference>
<name>D7CDX8_STRBB</name>
<protein>
    <recommendedName>
        <fullName evidence="1">SnoaL-like domain-containing protein</fullName>
    </recommendedName>
</protein>
<dbReference type="Pfam" id="PF12680">
    <property type="entry name" value="SnoaL_2"/>
    <property type="match status" value="1"/>
</dbReference>
<evidence type="ECO:0000313" key="3">
    <source>
        <dbReference type="Proteomes" id="UP000000377"/>
    </source>
</evidence>
<dbReference type="Gene3D" id="3.10.450.50">
    <property type="match status" value="1"/>
</dbReference>
<gene>
    <name evidence="2" type="ordered locus">SBI_01522</name>
</gene>
<dbReference type="EMBL" id="CP002047">
    <property type="protein sequence ID" value="ADI04643.1"/>
    <property type="molecule type" value="Genomic_DNA"/>
</dbReference>
<evidence type="ECO:0000313" key="2">
    <source>
        <dbReference type="EMBL" id="ADI04643.1"/>
    </source>
</evidence>
<accession>D7CDX8</accession>
<dbReference type="Proteomes" id="UP000000377">
    <property type="component" value="Chromosome"/>
</dbReference>
<dbReference type="KEGG" id="sbh:SBI_01522"/>
<evidence type="ECO:0000259" key="1">
    <source>
        <dbReference type="Pfam" id="PF12680"/>
    </source>
</evidence>
<dbReference type="RefSeq" id="WP_014174122.1">
    <property type="nucleotide sequence ID" value="NC_016582.1"/>
</dbReference>
<dbReference type="InterPro" id="IPR032710">
    <property type="entry name" value="NTF2-like_dom_sf"/>
</dbReference>
<dbReference type="STRING" id="749414.SBI_01522"/>